<name>A0A917WE55_9ACTN</name>
<reference evidence="2" key="2">
    <citation type="submission" date="2020-09" db="EMBL/GenBank/DDBJ databases">
        <authorList>
            <person name="Sun Q."/>
            <person name="Zhou Y."/>
        </authorList>
    </citation>
    <scope>NUCLEOTIDE SEQUENCE</scope>
    <source>
        <strain evidence="2">CGMCC 4.7308</strain>
    </source>
</reference>
<feature type="transmembrane region" description="Helical" evidence="1">
    <location>
        <begin position="106"/>
        <end position="127"/>
    </location>
</feature>
<evidence type="ECO:0000313" key="2">
    <source>
        <dbReference type="EMBL" id="GGL94359.1"/>
    </source>
</evidence>
<dbReference type="Proteomes" id="UP000655208">
    <property type="component" value="Unassembled WGS sequence"/>
</dbReference>
<proteinExistence type="predicted"/>
<gene>
    <name evidence="2" type="ORF">GCM10011594_12700</name>
</gene>
<keyword evidence="3" id="KW-1185">Reference proteome</keyword>
<feature type="transmembrane region" description="Helical" evidence="1">
    <location>
        <begin position="147"/>
        <end position="168"/>
    </location>
</feature>
<feature type="transmembrane region" description="Helical" evidence="1">
    <location>
        <begin position="45"/>
        <end position="65"/>
    </location>
</feature>
<reference evidence="2" key="1">
    <citation type="journal article" date="2014" name="Int. J. Syst. Evol. Microbiol.">
        <title>Complete genome sequence of Corynebacterium casei LMG S-19264T (=DSM 44701T), isolated from a smear-ripened cheese.</title>
        <authorList>
            <consortium name="US DOE Joint Genome Institute (JGI-PGF)"/>
            <person name="Walter F."/>
            <person name="Albersmeier A."/>
            <person name="Kalinowski J."/>
            <person name="Ruckert C."/>
        </authorList>
    </citation>
    <scope>NUCLEOTIDE SEQUENCE</scope>
    <source>
        <strain evidence="2">CGMCC 4.7308</strain>
    </source>
</reference>
<keyword evidence="1" id="KW-1133">Transmembrane helix</keyword>
<accession>A0A917WE55</accession>
<dbReference type="RefSeq" id="WP_188940626.1">
    <property type="nucleotide sequence ID" value="NZ_BMNA01000002.1"/>
</dbReference>
<protein>
    <submittedName>
        <fullName evidence="2">Uncharacterized protein</fullName>
    </submittedName>
</protein>
<comment type="caution">
    <text evidence="2">The sequence shown here is derived from an EMBL/GenBank/DDBJ whole genome shotgun (WGS) entry which is preliminary data.</text>
</comment>
<organism evidence="2 3">
    <name type="scientific">Nakamurella endophytica</name>
    <dbReference type="NCBI Taxonomy" id="1748367"/>
    <lineage>
        <taxon>Bacteria</taxon>
        <taxon>Bacillati</taxon>
        <taxon>Actinomycetota</taxon>
        <taxon>Actinomycetes</taxon>
        <taxon>Nakamurellales</taxon>
        <taxon>Nakamurellaceae</taxon>
        <taxon>Nakamurella</taxon>
    </lineage>
</organism>
<sequence length="276" mass="29359">MPEQPDAAAGARTASATFATRILDNPFVGFLPWIVLAVLEGPGRLPWAAGAALALSVVFLVLDVVRGRTVKILAVVDVVAFTAFLVLVLAAPPATQRWLETWFGEISNLILVVVVVASMIARVPFTIQYAREQTDPSAWRTPLFLRINYVITGAWALAFAVSSAAGFYGDAVLHDNSNIWTGWIIQIGASLVAVQFTQWYPDYATANALRAAGEPTEPAPPVTDLLVPLLGYLVPVGIIVLVFGGAPTWLGIALIVVGSALSVQLRRVDTRSATGG</sequence>
<evidence type="ECO:0000256" key="1">
    <source>
        <dbReference type="SAM" id="Phobius"/>
    </source>
</evidence>
<feature type="transmembrane region" description="Helical" evidence="1">
    <location>
        <begin position="72"/>
        <end position="94"/>
    </location>
</feature>
<dbReference type="EMBL" id="BMNA01000002">
    <property type="protein sequence ID" value="GGL94359.1"/>
    <property type="molecule type" value="Genomic_DNA"/>
</dbReference>
<keyword evidence="1" id="KW-0472">Membrane</keyword>
<evidence type="ECO:0000313" key="3">
    <source>
        <dbReference type="Proteomes" id="UP000655208"/>
    </source>
</evidence>
<dbReference type="AlphaFoldDB" id="A0A917WE55"/>
<feature type="transmembrane region" description="Helical" evidence="1">
    <location>
        <begin position="232"/>
        <end position="257"/>
    </location>
</feature>
<keyword evidence="1" id="KW-0812">Transmembrane</keyword>